<gene>
    <name evidence="5" type="ORF">GCM10022223_57000</name>
</gene>
<dbReference type="PIRSF" id="PIRSF016020">
    <property type="entry name" value="PHexose_mutarotase"/>
    <property type="match status" value="1"/>
</dbReference>
<dbReference type="SUPFAM" id="SSF74650">
    <property type="entry name" value="Galactose mutarotase-like"/>
    <property type="match status" value="1"/>
</dbReference>
<dbReference type="EMBL" id="BAAAZO010000011">
    <property type="protein sequence ID" value="GAA3631517.1"/>
    <property type="molecule type" value="Genomic_DNA"/>
</dbReference>
<organism evidence="5 6">
    <name type="scientific">Kineosporia mesophila</name>
    <dbReference type="NCBI Taxonomy" id="566012"/>
    <lineage>
        <taxon>Bacteria</taxon>
        <taxon>Bacillati</taxon>
        <taxon>Actinomycetota</taxon>
        <taxon>Actinomycetes</taxon>
        <taxon>Kineosporiales</taxon>
        <taxon>Kineosporiaceae</taxon>
        <taxon>Kineosporia</taxon>
    </lineage>
</organism>
<dbReference type="InterPro" id="IPR014718">
    <property type="entry name" value="GH-type_carb-bd"/>
</dbReference>
<comment type="caution">
    <text evidence="5">The sequence shown here is derived from an EMBL/GenBank/DDBJ whole genome shotgun (WGS) entry which is preliminary data.</text>
</comment>
<accession>A0ABP7AG34</accession>
<evidence type="ECO:0000313" key="5">
    <source>
        <dbReference type="EMBL" id="GAA3631517.1"/>
    </source>
</evidence>
<dbReference type="CDD" id="cd09020">
    <property type="entry name" value="D-hex-6-P-epi_like"/>
    <property type="match status" value="1"/>
</dbReference>
<name>A0ABP7AG34_9ACTN</name>
<keyword evidence="6" id="KW-1185">Reference proteome</keyword>
<dbReference type="InterPro" id="IPR025532">
    <property type="entry name" value="G6P_1-epimerase"/>
</dbReference>
<dbReference type="Gene3D" id="2.70.98.10">
    <property type="match status" value="1"/>
</dbReference>
<protein>
    <recommendedName>
        <fullName evidence="4">Putative glucose-6-phosphate 1-epimerase</fullName>
        <ecNumber evidence="4">5.1.3.15</ecNumber>
    </recommendedName>
</protein>
<comment type="catalytic activity">
    <reaction evidence="1">
        <text>alpha-D-glucose 6-phosphate = beta-D-glucose 6-phosphate</text>
        <dbReference type="Rhea" id="RHEA:16249"/>
        <dbReference type="ChEBI" id="CHEBI:58225"/>
        <dbReference type="ChEBI" id="CHEBI:58247"/>
        <dbReference type="EC" id="5.1.3.15"/>
    </reaction>
</comment>
<dbReference type="InterPro" id="IPR011013">
    <property type="entry name" value="Gal_mutarotase_sf_dom"/>
</dbReference>
<sequence>MPIMAIDPSTTHTLTSPDGAELVVTAHGGHVLGWTPAGGPARLWLSPTAESGPGLAVRGGVPVIFPQFAGRGPLPKHGIARNRAWVVVESGAGFWEARLEDDENTRAIWPHAFELVLRAQASGAVLDLTLTARNTDTQPWNFTAALHTYFTVGDSDTVITGLGGQAAADNAGGPPVALDDAVLALGTRDVAIEGASGPVTLEDPQLGPLVVTANGFPDRVVWNPGPGHGLGDVPPGAERGFVCIEPALLQPTELGPGSVWTGTVRLDAGALSTDA</sequence>
<evidence type="ECO:0000256" key="2">
    <source>
        <dbReference type="ARBA" id="ARBA00005866"/>
    </source>
</evidence>
<dbReference type="Proteomes" id="UP001501074">
    <property type="component" value="Unassembled WGS sequence"/>
</dbReference>
<reference evidence="6" key="1">
    <citation type="journal article" date="2019" name="Int. J. Syst. Evol. Microbiol.">
        <title>The Global Catalogue of Microorganisms (GCM) 10K type strain sequencing project: providing services to taxonomists for standard genome sequencing and annotation.</title>
        <authorList>
            <consortium name="The Broad Institute Genomics Platform"/>
            <consortium name="The Broad Institute Genome Sequencing Center for Infectious Disease"/>
            <person name="Wu L."/>
            <person name="Ma J."/>
        </authorList>
    </citation>
    <scope>NUCLEOTIDE SEQUENCE [LARGE SCALE GENOMIC DNA]</scope>
    <source>
        <strain evidence="6">JCM 16902</strain>
    </source>
</reference>
<dbReference type="PANTHER" id="PTHR11122">
    <property type="entry name" value="APOSPORY-ASSOCIATED PROTEIN C-RELATED"/>
    <property type="match status" value="1"/>
</dbReference>
<evidence type="ECO:0000256" key="3">
    <source>
        <dbReference type="ARBA" id="ARBA00023235"/>
    </source>
</evidence>
<keyword evidence="3 4" id="KW-0413">Isomerase</keyword>
<evidence type="ECO:0000256" key="4">
    <source>
        <dbReference type="PIRNR" id="PIRNR016020"/>
    </source>
</evidence>
<dbReference type="EC" id="5.1.3.15" evidence="4"/>
<comment type="similarity">
    <text evidence="2 4">Belongs to the glucose-6-phosphate 1-epimerase family.</text>
</comment>
<proteinExistence type="inferred from homology"/>
<dbReference type="InterPro" id="IPR008183">
    <property type="entry name" value="Aldose_1/G6P_1-epimerase"/>
</dbReference>
<evidence type="ECO:0000256" key="1">
    <source>
        <dbReference type="ARBA" id="ARBA00001096"/>
    </source>
</evidence>
<dbReference type="Pfam" id="PF01263">
    <property type="entry name" value="Aldose_epim"/>
    <property type="match status" value="1"/>
</dbReference>
<evidence type="ECO:0000313" key="6">
    <source>
        <dbReference type="Proteomes" id="UP001501074"/>
    </source>
</evidence>
<dbReference type="PANTHER" id="PTHR11122:SF13">
    <property type="entry name" value="GLUCOSE-6-PHOSPHATE 1-EPIMERASE"/>
    <property type="match status" value="1"/>
</dbReference>